<organism evidence="2 3">
    <name type="scientific">Emiliania huxleyi (strain CCMP1516)</name>
    <dbReference type="NCBI Taxonomy" id="280463"/>
    <lineage>
        <taxon>Eukaryota</taxon>
        <taxon>Haptista</taxon>
        <taxon>Haptophyta</taxon>
        <taxon>Prymnesiophyceae</taxon>
        <taxon>Isochrysidales</taxon>
        <taxon>Noelaerhabdaceae</taxon>
        <taxon>Emiliania</taxon>
    </lineage>
</organism>
<dbReference type="KEGG" id="ehx:EMIHUDRAFT_445944"/>
<proteinExistence type="predicted"/>
<accession>A0A0D3INB6</accession>
<dbReference type="RefSeq" id="XP_005765180.1">
    <property type="nucleotide sequence ID" value="XM_005765123.1"/>
</dbReference>
<keyword evidence="3" id="KW-1185">Reference proteome</keyword>
<sequence length="260" mass="28379">MDGPGRVFALLIASVALSATVVCLVGASSARVDHHPDQRPVKTSRGVVHAFFLLDRTGSMRGQEHAVRAGFSKFVEEQRAMQGDMLLDVAQFDSTDPFEMIIESQHIAEVKPLERFEPRGTTPLYDAVSSMIDHAERTATTKEVILVVFTDGQENASMRMKQKAVLQRVEEKKKLGWTFVFLGADIDSYATGGSLGYARGSTRSHAATAAGYASAWSDVSHAMSAQRFRRSARGYTDAKRLAASKSYFSAAESAKKSKHA</sequence>
<dbReference type="Gene3D" id="3.40.50.410">
    <property type="entry name" value="von Willebrand factor, type A domain"/>
    <property type="match status" value="1"/>
</dbReference>
<reference evidence="2" key="2">
    <citation type="submission" date="2024-10" db="UniProtKB">
        <authorList>
            <consortium name="EnsemblProtists"/>
        </authorList>
    </citation>
    <scope>IDENTIFICATION</scope>
</reference>
<feature type="signal peptide" evidence="1">
    <location>
        <begin position="1"/>
        <end position="30"/>
    </location>
</feature>
<name>A0A0D3INB6_EMIH1</name>
<dbReference type="AlphaFoldDB" id="A0A0D3INB6"/>
<evidence type="ECO:0008006" key="4">
    <source>
        <dbReference type="Google" id="ProtNLM"/>
    </source>
</evidence>
<dbReference type="Proteomes" id="UP000013827">
    <property type="component" value="Unassembled WGS sequence"/>
</dbReference>
<protein>
    <recommendedName>
        <fullName evidence="4">VWFA domain-containing protein</fullName>
    </recommendedName>
</protein>
<keyword evidence="1" id="KW-0732">Signal</keyword>
<evidence type="ECO:0000256" key="1">
    <source>
        <dbReference type="SAM" id="SignalP"/>
    </source>
</evidence>
<dbReference type="PaxDb" id="2903-EOD12751"/>
<dbReference type="GeneID" id="17258906"/>
<dbReference type="EnsemblProtists" id="EOD12751">
    <property type="protein sequence ID" value="EOD12751"/>
    <property type="gene ID" value="EMIHUDRAFT_445944"/>
</dbReference>
<feature type="chain" id="PRO_5044291159" description="VWFA domain-containing protein" evidence="1">
    <location>
        <begin position="31"/>
        <end position="260"/>
    </location>
</feature>
<reference evidence="3" key="1">
    <citation type="journal article" date="2013" name="Nature">
        <title>Pan genome of the phytoplankton Emiliania underpins its global distribution.</title>
        <authorList>
            <person name="Read B.A."/>
            <person name="Kegel J."/>
            <person name="Klute M.J."/>
            <person name="Kuo A."/>
            <person name="Lefebvre S.C."/>
            <person name="Maumus F."/>
            <person name="Mayer C."/>
            <person name="Miller J."/>
            <person name="Monier A."/>
            <person name="Salamov A."/>
            <person name="Young J."/>
            <person name="Aguilar M."/>
            <person name="Claverie J.M."/>
            <person name="Frickenhaus S."/>
            <person name="Gonzalez K."/>
            <person name="Herman E.K."/>
            <person name="Lin Y.C."/>
            <person name="Napier J."/>
            <person name="Ogata H."/>
            <person name="Sarno A.F."/>
            <person name="Shmutz J."/>
            <person name="Schroeder D."/>
            <person name="de Vargas C."/>
            <person name="Verret F."/>
            <person name="von Dassow P."/>
            <person name="Valentin K."/>
            <person name="Van de Peer Y."/>
            <person name="Wheeler G."/>
            <person name="Dacks J.B."/>
            <person name="Delwiche C.F."/>
            <person name="Dyhrman S.T."/>
            <person name="Glockner G."/>
            <person name="John U."/>
            <person name="Richards T."/>
            <person name="Worden A.Z."/>
            <person name="Zhang X."/>
            <person name="Grigoriev I.V."/>
            <person name="Allen A.E."/>
            <person name="Bidle K."/>
            <person name="Borodovsky M."/>
            <person name="Bowler C."/>
            <person name="Brownlee C."/>
            <person name="Cock J.M."/>
            <person name="Elias M."/>
            <person name="Gladyshev V.N."/>
            <person name="Groth M."/>
            <person name="Guda C."/>
            <person name="Hadaegh A."/>
            <person name="Iglesias-Rodriguez M.D."/>
            <person name="Jenkins J."/>
            <person name="Jones B.M."/>
            <person name="Lawson T."/>
            <person name="Leese F."/>
            <person name="Lindquist E."/>
            <person name="Lobanov A."/>
            <person name="Lomsadze A."/>
            <person name="Malik S.B."/>
            <person name="Marsh M.E."/>
            <person name="Mackinder L."/>
            <person name="Mock T."/>
            <person name="Mueller-Roeber B."/>
            <person name="Pagarete A."/>
            <person name="Parker M."/>
            <person name="Probert I."/>
            <person name="Quesneville H."/>
            <person name="Raines C."/>
            <person name="Rensing S.A."/>
            <person name="Riano-Pachon D.M."/>
            <person name="Richier S."/>
            <person name="Rokitta S."/>
            <person name="Shiraiwa Y."/>
            <person name="Soanes D.M."/>
            <person name="van der Giezen M."/>
            <person name="Wahlund T.M."/>
            <person name="Williams B."/>
            <person name="Wilson W."/>
            <person name="Wolfe G."/>
            <person name="Wurch L.L."/>
        </authorList>
    </citation>
    <scope>NUCLEOTIDE SEQUENCE</scope>
</reference>
<dbReference type="InterPro" id="IPR036465">
    <property type="entry name" value="vWFA_dom_sf"/>
</dbReference>
<dbReference type="HOGENOM" id="CLU_080398_0_0_1"/>
<evidence type="ECO:0000313" key="3">
    <source>
        <dbReference type="Proteomes" id="UP000013827"/>
    </source>
</evidence>
<evidence type="ECO:0000313" key="2">
    <source>
        <dbReference type="EnsemblProtists" id="EOD12751"/>
    </source>
</evidence>
<dbReference type="SUPFAM" id="SSF53300">
    <property type="entry name" value="vWA-like"/>
    <property type="match status" value="1"/>
</dbReference>